<accession>Q0QZM1</accession>
<evidence type="ECO:0000259" key="1">
    <source>
        <dbReference type="Pfam" id="PF08993"/>
    </source>
</evidence>
<dbReference type="RefSeq" id="YP_717674.1">
    <property type="nucleotide sequence ID" value="NC_008296.2"/>
</dbReference>
<dbReference type="GeneID" id="4239059"/>
<dbReference type="SUPFAM" id="SSF48493">
    <property type="entry name" value="gene 59 helicase assembly protein"/>
    <property type="match status" value="1"/>
</dbReference>
<sequence>MTGFEVYKMYLALKNHFTKPDYDYVKYRGKTRASEKSFEGRNDRYFFKKLATKFSETEMLDYFVANFIFDGKGYLRNFSLDVYLKWKTLQESFTYKFKQDVNILLDDIGYPYTENFDKLFLAEKGKHPFLLKRFYANEINLETLVVFNYCLGYVDRIDKVLSDPIWQDTKLKIEKYQPFLDIDCKKYKKIILQTIEEKL</sequence>
<dbReference type="InterPro" id="IPR008944">
    <property type="entry name" value="Phage_T4_Gp59"/>
</dbReference>
<evidence type="ECO:0000313" key="3">
    <source>
        <dbReference type="EMBL" id="ABA46976.1"/>
    </source>
</evidence>
<keyword evidence="3" id="KW-0547">Nucleotide-binding</keyword>
<dbReference type="OrthoDB" id="7067at10239"/>
<dbReference type="InterPro" id="IPR037082">
    <property type="entry name" value="Phage_T4_Gp59_C_sf"/>
</dbReference>
<feature type="domain" description="Bacteriophage T4 Gp59 helicase assembly protein N-terminal" evidence="1">
    <location>
        <begin position="2"/>
        <end position="72"/>
    </location>
</feature>
<evidence type="ECO:0000259" key="2">
    <source>
        <dbReference type="Pfam" id="PF08994"/>
    </source>
</evidence>
<feature type="domain" description="Bacteriophage T4 Gp59 helicase assembly protein C-terminal" evidence="2">
    <location>
        <begin position="114"/>
        <end position="196"/>
    </location>
</feature>
<keyword evidence="3" id="KW-0067">ATP-binding</keyword>
<name>Q0QZM1_BPSYS</name>
<dbReference type="GO" id="GO:0004386">
    <property type="term" value="F:helicase activity"/>
    <property type="evidence" value="ECO:0007669"/>
    <property type="project" value="UniProtKB-KW"/>
</dbReference>
<keyword evidence="4" id="KW-1185">Reference proteome</keyword>
<dbReference type="Proteomes" id="UP000000909">
    <property type="component" value="Segment"/>
</dbReference>
<dbReference type="Gene3D" id="1.10.220.50">
    <property type="entry name" value="Bacteriophage T4, Gp59, helicase assembly protein, C-terminal domain"/>
    <property type="match status" value="1"/>
</dbReference>
<dbReference type="Pfam" id="PF08993">
    <property type="entry name" value="T4_Gp59_N"/>
    <property type="match status" value="1"/>
</dbReference>
<keyword evidence="3" id="KW-0347">Helicase</keyword>
<dbReference type="Gene3D" id="1.10.8.60">
    <property type="match status" value="1"/>
</dbReference>
<protein>
    <submittedName>
        <fullName evidence="3">Loader of T4 gp41 helicase</fullName>
    </submittedName>
</protein>
<keyword evidence="3" id="KW-0378">Hydrolase</keyword>
<organismHost>
    <name type="scientific">Synechococcus</name>
    <dbReference type="NCBI Taxonomy" id="1129"/>
</organismHost>
<organism evidence="3 4">
    <name type="scientific">Synechococcus phage syn9</name>
    <dbReference type="NCBI Taxonomy" id="382359"/>
    <lineage>
        <taxon>Viruses</taxon>
        <taxon>Duplodnaviria</taxon>
        <taxon>Heunggongvirae</taxon>
        <taxon>Uroviricota</taxon>
        <taxon>Caudoviricetes</taxon>
        <taxon>Pantevenvirales</taxon>
        <taxon>Kyanoviridae</taxon>
        <taxon>Ormenosvirus</taxon>
        <taxon>Ormenosvirus syn9</taxon>
    </lineage>
</organism>
<dbReference type="HAMAP" id="MF_04156">
    <property type="entry name" value="HELIC_LOADER_T4"/>
    <property type="match status" value="1"/>
</dbReference>
<dbReference type="EMBL" id="DQ149023">
    <property type="protein sequence ID" value="ABA46976.1"/>
    <property type="molecule type" value="Genomic_DNA"/>
</dbReference>
<dbReference type="InterPro" id="IPR023197">
    <property type="entry name" value="Phage_T4_Gp59_dom_sf"/>
</dbReference>
<dbReference type="KEGG" id="vg:4239059"/>
<evidence type="ECO:0000313" key="4">
    <source>
        <dbReference type="Proteomes" id="UP000000909"/>
    </source>
</evidence>
<reference evidence="3 4" key="1">
    <citation type="journal article" date="2007" name="Environ. Microbiol.">
        <title>Genomic and structural analysis of Syn9, a cyanophage infecting marine Prochlorococcus and Synechococcus.</title>
        <authorList>
            <person name="Weigele P.R."/>
            <person name="Pope W.H."/>
            <person name="Pedulla M.L."/>
            <person name="Houtz J.M."/>
            <person name="Smith A.L."/>
            <person name="Conway J.F."/>
            <person name="King J."/>
            <person name="Hatfull G.F."/>
            <person name="Lawrence J.G."/>
            <person name="Hendrix R.W."/>
        </authorList>
    </citation>
    <scope>NUCLEOTIDE SEQUENCE</scope>
</reference>
<dbReference type="InterPro" id="IPR015085">
    <property type="entry name" value="Phage_T4_Gp59_N"/>
</dbReference>
<proteinExistence type="inferred from homology"/>
<dbReference type="Pfam" id="PF08994">
    <property type="entry name" value="T4_Gp59_C"/>
    <property type="match status" value="1"/>
</dbReference>
<dbReference type="InterPro" id="IPR015086">
    <property type="entry name" value="Phage_T4_Gp59_C"/>
</dbReference>